<keyword evidence="2" id="KW-1185">Reference proteome</keyword>
<dbReference type="EMBL" id="BSNT01000018">
    <property type="protein sequence ID" value="GLQ59030.1"/>
    <property type="molecule type" value="Genomic_DNA"/>
</dbReference>
<gene>
    <name evidence="1" type="ORF">GCM10010937_08330</name>
</gene>
<accession>A0ABQ5WFU4</accession>
<organism evidence="1 2">
    <name type="scientific">Gluconobacter japonicus</name>
    <dbReference type="NCBI Taxonomy" id="376620"/>
    <lineage>
        <taxon>Bacteria</taxon>
        <taxon>Pseudomonadati</taxon>
        <taxon>Pseudomonadota</taxon>
        <taxon>Alphaproteobacteria</taxon>
        <taxon>Acetobacterales</taxon>
        <taxon>Acetobacteraceae</taxon>
        <taxon>Gluconobacter</taxon>
    </lineage>
</organism>
<sequence>MRPNIMFVIESWPDPVLADAPRVRASSRPEILVDLARTDLDMIVWTRKVPNDWQQRLQGHQLPAEDLFLDGTLNDILSQLKRSAIRERYPAFMIEDVEQTAALAAAFAVSDRMVLRLTSEQQPEQPFGKAKLRAFCCYGSGQLHWKSGTFNGYDPTSSLSPFDLAFVPSWSGDRVRVSCEASPQAVYLALSVL</sequence>
<dbReference type="Proteomes" id="UP001156613">
    <property type="component" value="Unassembled WGS sequence"/>
</dbReference>
<evidence type="ECO:0000313" key="1">
    <source>
        <dbReference type="EMBL" id="GLQ59030.1"/>
    </source>
</evidence>
<protein>
    <submittedName>
        <fullName evidence="1">Uncharacterized protein</fullName>
    </submittedName>
</protein>
<evidence type="ECO:0000313" key="2">
    <source>
        <dbReference type="Proteomes" id="UP001156613"/>
    </source>
</evidence>
<proteinExistence type="predicted"/>
<reference evidence="2" key="1">
    <citation type="journal article" date="2019" name="Int. J. Syst. Evol. Microbiol.">
        <title>The Global Catalogue of Microorganisms (GCM) 10K type strain sequencing project: providing services to taxonomists for standard genome sequencing and annotation.</title>
        <authorList>
            <consortium name="The Broad Institute Genomics Platform"/>
            <consortium name="The Broad Institute Genome Sequencing Center for Infectious Disease"/>
            <person name="Wu L."/>
            <person name="Ma J."/>
        </authorList>
    </citation>
    <scope>NUCLEOTIDE SEQUENCE [LARGE SCALE GENOMIC DNA]</scope>
    <source>
        <strain evidence="2">NBRC 3271</strain>
    </source>
</reference>
<name>A0ABQ5WFU4_GLUJA</name>
<comment type="caution">
    <text evidence="1">The sequence shown here is derived from an EMBL/GenBank/DDBJ whole genome shotgun (WGS) entry which is preliminary data.</text>
</comment>